<name>A0A1H4CRV7_9BACT</name>
<organism evidence="1 2">
    <name type="scientific">Desulfuromusa kysingii</name>
    <dbReference type="NCBI Taxonomy" id="37625"/>
    <lineage>
        <taxon>Bacteria</taxon>
        <taxon>Pseudomonadati</taxon>
        <taxon>Thermodesulfobacteriota</taxon>
        <taxon>Desulfuromonadia</taxon>
        <taxon>Desulfuromonadales</taxon>
        <taxon>Geopsychrobacteraceae</taxon>
        <taxon>Desulfuromusa</taxon>
    </lineage>
</organism>
<proteinExistence type="predicted"/>
<reference evidence="1 2" key="1">
    <citation type="submission" date="2016-10" db="EMBL/GenBank/DDBJ databases">
        <authorList>
            <person name="de Groot N.N."/>
        </authorList>
    </citation>
    <scope>NUCLEOTIDE SEQUENCE [LARGE SCALE GENOMIC DNA]</scope>
    <source>
        <strain evidence="1 2">DSM 7343</strain>
    </source>
</reference>
<dbReference type="InterPro" id="IPR030925">
    <property type="entry name" value="T2SS_GspN_Lepto"/>
</dbReference>
<dbReference type="STRING" id="37625.SAMN05660420_02691"/>
<dbReference type="Proteomes" id="UP000199409">
    <property type="component" value="Unassembled WGS sequence"/>
</dbReference>
<sequence length="273" mass="29320">MLFNKSKITLATLILFSLGLFAGIIFSFPEAKVKQIIISTLETQGQLSVTQGDINISLFGIDAANVQIQPDNPLLPTIPIQSLTITPRWLSLLSKNPGGHLDMRLLSGTMTADMFRDGSLNLDASQLNLAPLSLTDQTLIISGQLTEMSLSSVVPLQKNSASLIRLTLKDINVARNSDLKLAINLGDIVINGSGRGHAFKITSLQASEGDLSISGRGNILLGRDINTTKINMKLEIRPQESADPMIVELLQLGSRKTANGSYELTLSGSLADL</sequence>
<dbReference type="AlphaFoldDB" id="A0A1H4CRV7"/>
<dbReference type="NCBIfam" id="TIGR04411">
    <property type="entry name" value="T2SS_GspN_Lepto"/>
    <property type="match status" value="1"/>
</dbReference>
<accession>A0A1H4CRV7</accession>
<keyword evidence="2" id="KW-1185">Reference proteome</keyword>
<protein>
    <submittedName>
        <fullName evidence="1">Type II secretion system protein N</fullName>
    </submittedName>
</protein>
<evidence type="ECO:0000313" key="2">
    <source>
        <dbReference type="Proteomes" id="UP000199409"/>
    </source>
</evidence>
<gene>
    <name evidence="1" type="ORF">SAMN05660420_02691</name>
</gene>
<dbReference type="EMBL" id="FNQN01000008">
    <property type="protein sequence ID" value="SEA63111.1"/>
    <property type="molecule type" value="Genomic_DNA"/>
</dbReference>
<evidence type="ECO:0000313" key="1">
    <source>
        <dbReference type="EMBL" id="SEA63111.1"/>
    </source>
</evidence>